<keyword evidence="2" id="KW-0406">Ion transport</keyword>
<dbReference type="PIRSF" id="PIRSF002825">
    <property type="entry name" value="CfbpA"/>
    <property type="match status" value="1"/>
</dbReference>
<keyword evidence="3 4" id="KW-0732">Signal</keyword>
<keyword evidence="2" id="KW-0410">Iron transport</keyword>
<keyword evidence="6" id="KW-1185">Reference proteome</keyword>
<dbReference type="SUPFAM" id="SSF53850">
    <property type="entry name" value="Periplasmic binding protein-like II"/>
    <property type="match status" value="1"/>
</dbReference>
<dbReference type="EMBL" id="BAABAT010000047">
    <property type="protein sequence ID" value="GAA4261755.1"/>
    <property type="molecule type" value="Genomic_DNA"/>
</dbReference>
<organism evidence="5 6">
    <name type="scientific">Dactylosporangium darangshiense</name>
    <dbReference type="NCBI Taxonomy" id="579108"/>
    <lineage>
        <taxon>Bacteria</taxon>
        <taxon>Bacillati</taxon>
        <taxon>Actinomycetota</taxon>
        <taxon>Actinomycetes</taxon>
        <taxon>Micromonosporales</taxon>
        <taxon>Micromonosporaceae</taxon>
        <taxon>Dactylosporangium</taxon>
    </lineage>
</organism>
<evidence type="ECO:0000313" key="5">
    <source>
        <dbReference type="EMBL" id="GAA4261755.1"/>
    </source>
</evidence>
<gene>
    <name evidence="5" type="ORF">GCM10022255_095680</name>
</gene>
<dbReference type="RefSeq" id="WP_345138773.1">
    <property type="nucleotide sequence ID" value="NZ_BAABAT010000047.1"/>
</dbReference>
<dbReference type="Proteomes" id="UP001500620">
    <property type="component" value="Unassembled WGS sequence"/>
</dbReference>
<dbReference type="PANTHER" id="PTHR30006:SF15">
    <property type="entry name" value="IRON-UTILIZATION PERIPLASMIC PROTEIN"/>
    <property type="match status" value="1"/>
</dbReference>
<comment type="caution">
    <text evidence="5">The sequence shown here is derived from an EMBL/GenBank/DDBJ whole genome shotgun (WGS) entry which is preliminary data.</text>
</comment>
<evidence type="ECO:0000256" key="4">
    <source>
        <dbReference type="SAM" id="SignalP"/>
    </source>
</evidence>
<evidence type="ECO:0000313" key="6">
    <source>
        <dbReference type="Proteomes" id="UP001500620"/>
    </source>
</evidence>
<dbReference type="PROSITE" id="PS51257">
    <property type="entry name" value="PROKAR_LIPOPROTEIN"/>
    <property type="match status" value="1"/>
</dbReference>
<evidence type="ECO:0000256" key="3">
    <source>
        <dbReference type="ARBA" id="ARBA00022729"/>
    </source>
</evidence>
<protein>
    <submittedName>
        <fullName evidence="5">Iron ABC transporter substrate-binding protein</fullName>
    </submittedName>
</protein>
<dbReference type="Pfam" id="PF13343">
    <property type="entry name" value="SBP_bac_6"/>
    <property type="match status" value="1"/>
</dbReference>
<name>A0ABP8DQP3_9ACTN</name>
<dbReference type="Gene3D" id="3.40.190.10">
    <property type="entry name" value="Periplasmic binding protein-like II"/>
    <property type="match status" value="2"/>
</dbReference>
<dbReference type="PANTHER" id="PTHR30006">
    <property type="entry name" value="THIAMINE-BINDING PERIPLASMIC PROTEIN-RELATED"/>
    <property type="match status" value="1"/>
</dbReference>
<comment type="similarity">
    <text evidence="1">Belongs to the bacterial solute-binding protein 1 family.</text>
</comment>
<evidence type="ECO:0000256" key="1">
    <source>
        <dbReference type="ARBA" id="ARBA00008520"/>
    </source>
</evidence>
<sequence length="353" mass="36641">MLINRFRLLPMLAVPAVLTLLAACGNGGSEPAAAPPSPGAALDRNVTLTLYNAQHDTVAKAWVDAFTAKTGIKVQIRQGSDLEMANQLVAEGGASPADVFLTENSPAMSLVENAGLFSPIDPASLAQVPAEFAPSTGKWIGIAARSTVLAYNPGMIGEADLPKSIMDMQDPKWKNRYGAAPKGADFQAIVSAMLELKGEAATSAWLAALKANGQAFTGNTAAMKAVNAGTAATAIIYHYYWYGDQAKTKENSKNVKLHYFGNNDPGAFVSISGGGVLKSSKHQAEAQALINFITGKDGQTALAGGTSFEYSVGKDVASNPALKPLAELNAPKVDASKLNSKTVAGLMTTAGLI</sequence>
<evidence type="ECO:0000256" key="2">
    <source>
        <dbReference type="ARBA" id="ARBA00022496"/>
    </source>
</evidence>
<dbReference type="InterPro" id="IPR026045">
    <property type="entry name" value="Ferric-bd"/>
</dbReference>
<reference evidence="6" key="1">
    <citation type="journal article" date="2019" name="Int. J. Syst. Evol. Microbiol.">
        <title>The Global Catalogue of Microorganisms (GCM) 10K type strain sequencing project: providing services to taxonomists for standard genome sequencing and annotation.</title>
        <authorList>
            <consortium name="The Broad Institute Genomics Platform"/>
            <consortium name="The Broad Institute Genome Sequencing Center for Infectious Disease"/>
            <person name="Wu L."/>
            <person name="Ma J."/>
        </authorList>
    </citation>
    <scope>NUCLEOTIDE SEQUENCE [LARGE SCALE GENOMIC DNA]</scope>
    <source>
        <strain evidence="6">JCM 17441</strain>
    </source>
</reference>
<feature type="signal peptide" evidence="4">
    <location>
        <begin position="1"/>
        <end position="22"/>
    </location>
</feature>
<accession>A0ABP8DQP3</accession>
<proteinExistence type="inferred from homology"/>
<feature type="chain" id="PRO_5045235411" evidence="4">
    <location>
        <begin position="23"/>
        <end position="353"/>
    </location>
</feature>
<keyword evidence="2" id="KW-0813">Transport</keyword>
<keyword evidence="2" id="KW-0408">Iron</keyword>
<dbReference type="CDD" id="cd13543">
    <property type="entry name" value="PBP2_Fbp"/>
    <property type="match status" value="1"/>
</dbReference>